<dbReference type="PROSITE" id="PS51186">
    <property type="entry name" value="GNAT"/>
    <property type="match status" value="1"/>
</dbReference>
<accession>A0ABR0E848</accession>
<organism evidence="2 3">
    <name type="scientific">Zasmidium cellare</name>
    <name type="common">Wine cellar mold</name>
    <name type="synonym">Racodium cellare</name>
    <dbReference type="NCBI Taxonomy" id="395010"/>
    <lineage>
        <taxon>Eukaryota</taxon>
        <taxon>Fungi</taxon>
        <taxon>Dikarya</taxon>
        <taxon>Ascomycota</taxon>
        <taxon>Pezizomycotina</taxon>
        <taxon>Dothideomycetes</taxon>
        <taxon>Dothideomycetidae</taxon>
        <taxon>Mycosphaerellales</taxon>
        <taxon>Mycosphaerellaceae</taxon>
        <taxon>Zasmidium</taxon>
    </lineage>
</organism>
<feature type="domain" description="N-acetyltransferase" evidence="1">
    <location>
        <begin position="9"/>
        <end position="195"/>
    </location>
</feature>
<dbReference type="EMBL" id="JAXOVC010000008">
    <property type="protein sequence ID" value="KAK4497611.1"/>
    <property type="molecule type" value="Genomic_DNA"/>
</dbReference>
<dbReference type="Gene3D" id="3.40.630.30">
    <property type="match status" value="1"/>
</dbReference>
<keyword evidence="3" id="KW-1185">Reference proteome</keyword>
<evidence type="ECO:0000259" key="1">
    <source>
        <dbReference type="PROSITE" id="PS51186"/>
    </source>
</evidence>
<comment type="caution">
    <text evidence="2">The sequence shown here is derived from an EMBL/GenBank/DDBJ whole genome shotgun (WGS) entry which is preliminary data.</text>
</comment>
<dbReference type="Pfam" id="PF00583">
    <property type="entry name" value="Acetyltransf_1"/>
    <property type="match status" value="1"/>
</dbReference>
<reference evidence="2 3" key="1">
    <citation type="journal article" date="2023" name="G3 (Bethesda)">
        <title>A chromosome-level genome assembly of Zasmidium syzygii isolated from banana leaves.</title>
        <authorList>
            <person name="van Westerhoven A.C."/>
            <person name="Mehrabi R."/>
            <person name="Talebi R."/>
            <person name="Steentjes M.B.F."/>
            <person name="Corcolon B."/>
            <person name="Chong P.A."/>
            <person name="Kema G.H.J."/>
            <person name="Seidl M.F."/>
        </authorList>
    </citation>
    <scope>NUCLEOTIDE SEQUENCE [LARGE SCALE GENOMIC DNA]</scope>
    <source>
        <strain evidence="2 3">P124</strain>
    </source>
</reference>
<dbReference type="InterPro" id="IPR016181">
    <property type="entry name" value="Acyl_CoA_acyltransferase"/>
</dbReference>
<dbReference type="CDD" id="cd04301">
    <property type="entry name" value="NAT_SF"/>
    <property type="match status" value="1"/>
</dbReference>
<name>A0ABR0E848_ZASCE</name>
<evidence type="ECO:0000313" key="2">
    <source>
        <dbReference type="EMBL" id="KAK4497611.1"/>
    </source>
</evidence>
<evidence type="ECO:0000313" key="3">
    <source>
        <dbReference type="Proteomes" id="UP001305779"/>
    </source>
</evidence>
<dbReference type="Proteomes" id="UP001305779">
    <property type="component" value="Unassembled WGS sequence"/>
</dbReference>
<dbReference type="InterPro" id="IPR000182">
    <property type="entry name" value="GNAT_dom"/>
</dbReference>
<protein>
    <recommendedName>
        <fullName evidence="1">N-acetyltransferase domain-containing protein</fullName>
    </recommendedName>
</protein>
<dbReference type="SUPFAM" id="SSF55729">
    <property type="entry name" value="Acyl-CoA N-acyltransferases (Nat)"/>
    <property type="match status" value="1"/>
</dbReference>
<sequence length="198" mass="22225">MSSSQKTTLAFRLAAAQDAPRIAHIINSAFRSEKTGQTWLYDDQKKRVDIVSVSLAEDFITGKSSKTIMLAGSFGADIVATCYLRRPDTTVPPPDHLQHITPGSAWLGFLAVDPTLHSKGYGKDMLVEAERFVQQEWKASRLEFDFVHTRTELKQWYVRQGYQETGMKRPFFYGEHGREILADGLEMVVLGKDLGGAK</sequence>
<gene>
    <name evidence="2" type="ORF">PRZ48_010264</name>
</gene>
<proteinExistence type="predicted"/>